<protein>
    <submittedName>
        <fullName evidence="1">Uncharacterized protein</fullName>
    </submittedName>
</protein>
<name>A0A7W3XZV9_9ACTN</name>
<proteinExistence type="predicted"/>
<accession>A0A7W3XZV9</accession>
<dbReference type="Proteomes" id="UP000538929">
    <property type="component" value="Unassembled WGS sequence"/>
</dbReference>
<keyword evidence="2" id="KW-1185">Reference proteome</keyword>
<organism evidence="1 2">
    <name type="scientific">Streptomyces alkaliphilus</name>
    <dbReference type="NCBI Taxonomy" id="1472722"/>
    <lineage>
        <taxon>Bacteria</taxon>
        <taxon>Bacillati</taxon>
        <taxon>Actinomycetota</taxon>
        <taxon>Actinomycetes</taxon>
        <taxon>Kitasatosporales</taxon>
        <taxon>Streptomycetaceae</taxon>
        <taxon>Streptomyces</taxon>
    </lineage>
</organism>
<sequence>MGFDEELQAWAAQRSRDAQQKREDQERAARFVDQFHDEMEEFTVGACQALRRLKVPTVPIYEMKSISNRRGKCLRRTLTRKIRARGWLFSGSYWASESSARFEGVLLDDGVTLLSENQQLNTPIMGSAVKRKFIGWEIAKGSYRLPVPPSYEMPQEGRGSMTNTEITMLAIKRGLFELVERHQK</sequence>
<evidence type="ECO:0000313" key="2">
    <source>
        <dbReference type="Proteomes" id="UP000538929"/>
    </source>
</evidence>
<evidence type="ECO:0000313" key="1">
    <source>
        <dbReference type="EMBL" id="MBB0242697.1"/>
    </source>
</evidence>
<dbReference type="AlphaFoldDB" id="A0A7W3XZV9"/>
<reference evidence="2" key="1">
    <citation type="submission" date="2019-10" db="EMBL/GenBank/DDBJ databases">
        <title>Streptomyces sp. nov., a novel actinobacterium isolated from alkaline environment.</title>
        <authorList>
            <person name="Golinska P."/>
        </authorList>
    </citation>
    <scope>NUCLEOTIDE SEQUENCE [LARGE SCALE GENOMIC DNA]</scope>
    <source>
        <strain evidence="2">DSM 42118</strain>
    </source>
</reference>
<comment type="caution">
    <text evidence="1">The sequence shown here is derived from an EMBL/GenBank/DDBJ whole genome shotgun (WGS) entry which is preliminary data.</text>
</comment>
<gene>
    <name evidence="1" type="ORF">FNQ90_00880</name>
</gene>
<dbReference type="EMBL" id="VKHT01000012">
    <property type="protein sequence ID" value="MBB0242697.1"/>
    <property type="molecule type" value="Genomic_DNA"/>
</dbReference>